<comment type="caution">
    <text evidence="2">The sequence shown here is derived from an EMBL/GenBank/DDBJ whole genome shotgun (WGS) entry which is preliminary data.</text>
</comment>
<organism evidence="2 3">
    <name type="scientific">Necator americanus</name>
    <name type="common">Human hookworm</name>
    <dbReference type="NCBI Taxonomy" id="51031"/>
    <lineage>
        <taxon>Eukaryota</taxon>
        <taxon>Metazoa</taxon>
        <taxon>Ecdysozoa</taxon>
        <taxon>Nematoda</taxon>
        <taxon>Chromadorea</taxon>
        <taxon>Rhabditida</taxon>
        <taxon>Rhabditina</taxon>
        <taxon>Rhabditomorpha</taxon>
        <taxon>Strongyloidea</taxon>
        <taxon>Ancylostomatidae</taxon>
        <taxon>Bunostominae</taxon>
        <taxon>Necator</taxon>
    </lineage>
</organism>
<protein>
    <submittedName>
        <fullName evidence="2">Uncharacterized protein</fullName>
    </submittedName>
</protein>
<evidence type="ECO:0000313" key="2">
    <source>
        <dbReference type="EMBL" id="KAK6732150.1"/>
    </source>
</evidence>
<evidence type="ECO:0000313" key="3">
    <source>
        <dbReference type="Proteomes" id="UP001303046"/>
    </source>
</evidence>
<dbReference type="Proteomes" id="UP001303046">
    <property type="component" value="Unassembled WGS sequence"/>
</dbReference>
<name>A0ABR1C3Y3_NECAM</name>
<reference evidence="2 3" key="1">
    <citation type="submission" date="2023-08" db="EMBL/GenBank/DDBJ databases">
        <title>A Necator americanus chromosomal reference genome.</title>
        <authorList>
            <person name="Ilik V."/>
            <person name="Petrzelkova K.J."/>
            <person name="Pardy F."/>
            <person name="Fuh T."/>
            <person name="Niatou-Singa F.S."/>
            <person name="Gouil Q."/>
            <person name="Baker L."/>
            <person name="Ritchie M.E."/>
            <person name="Jex A.R."/>
            <person name="Gazzola D."/>
            <person name="Li H."/>
            <person name="Toshio Fujiwara R."/>
            <person name="Zhan B."/>
            <person name="Aroian R.V."/>
            <person name="Pafco B."/>
            <person name="Schwarz E.M."/>
        </authorList>
    </citation>
    <scope>NUCLEOTIDE SEQUENCE [LARGE SCALE GENOMIC DNA]</scope>
    <source>
        <strain evidence="2 3">Aroian</strain>
        <tissue evidence="2">Whole animal</tissue>
    </source>
</reference>
<accession>A0ABR1C3Y3</accession>
<gene>
    <name evidence="2" type="primary">Necator_chrII.g4289</name>
    <name evidence="2" type="ORF">RB195_016497</name>
</gene>
<feature type="chain" id="PRO_5045515870" evidence="1">
    <location>
        <begin position="25"/>
        <end position="125"/>
    </location>
</feature>
<feature type="signal peptide" evidence="1">
    <location>
        <begin position="1"/>
        <end position="24"/>
    </location>
</feature>
<keyword evidence="3" id="KW-1185">Reference proteome</keyword>
<evidence type="ECO:0000256" key="1">
    <source>
        <dbReference type="SAM" id="SignalP"/>
    </source>
</evidence>
<sequence length="125" mass="14384">MWGNLQRTFINIVNTWLLLRQFLALIPKRILRECKMGSRKFHKKYNQITKGIGKVQSSDCWEGSGRSAFKADKGREEPRHGKLWFELFSHDVALSPCLIFIDHLKKTTSETGVVMETLNNHGVPA</sequence>
<proteinExistence type="predicted"/>
<keyword evidence="1" id="KW-0732">Signal</keyword>
<dbReference type="EMBL" id="JAVFWL010000002">
    <property type="protein sequence ID" value="KAK6732150.1"/>
    <property type="molecule type" value="Genomic_DNA"/>
</dbReference>